<evidence type="ECO:0000313" key="2">
    <source>
        <dbReference type="EMBL" id="KAB2930867.1"/>
    </source>
</evidence>
<dbReference type="InterPro" id="IPR016450">
    <property type="entry name" value="UCP005522"/>
</dbReference>
<evidence type="ECO:0000259" key="1">
    <source>
        <dbReference type="Pfam" id="PF14403"/>
    </source>
</evidence>
<organism evidence="2 3">
    <name type="scientific">Leptonema illini</name>
    <dbReference type="NCBI Taxonomy" id="183"/>
    <lineage>
        <taxon>Bacteria</taxon>
        <taxon>Pseudomonadati</taxon>
        <taxon>Spirochaetota</taxon>
        <taxon>Spirochaetia</taxon>
        <taxon>Leptospirales</taxon>
        <taxon>Leptospiraceae</taxon>
        <taxon>Leptonema</taxon>
    </lineage>
</organism>
<dbReference type="Gene3D" id="3.30.1490.270">
    <property type="match status" value="1"/>
</dbReference>
<dbReference type="PIRSF" id="PIRSF005522">
    <property type="entry name" value="UCP005522"/>
    <property type="match status" value="1"/>
</dbReference>
<dbReference type="AlphaFoldDB" id="A0A833GZU3"/>
<comment type="caution">
    <text evidence="2">The sequence shown here is derived from an EMBL/GenBank/DDBJ whole genome shotgun (WGS) entry which is preliminary data.</text>
</comment>
<dbReference type="Pfam" id="PF14403">
    <property type="entry name" value="CP_ATPgrasp_2"/>
    <property type="match status" value="1"/>
</dbReference>
<accession>A0A833GZU3</accession>
<dbReference type="EMBL" id="WBUI01000017">
    <property type="protein sequence ID" value="KAB2930867.1"/>
    <property type="molecule type" value="Genomic_DNA"/>
</dbReference>
<dbReference type="InterPro" id="IPR025841">
    <property type="entry name" value="CP_ATPgrasp_2"/>
</dbReference>
<dbReference type="PANTHER" id="PTHR34595">
    <property type="entry name" value="BLR5612 PROTEIN"/>
    <property type="match status" value="1"/>
</dbReference>
<evidence type="ECO:0000313" key="3">
    <source>
        <dbReference type="Proteomes" id="UP000460298"/>
    </source>
</evidence>
<dbReference type="InterPro" id="IPR051680">
    <property type="entry name" value="ATP-dep_Glu-Cys_Ligase-2"/>
</dbReference>
<protein>
    <submittedName>
        <fullName evidence="2">Circularly permuted type 2 ATP-grasp protein</fullName>
    </submittedName>
</protein>
<feature type="domain" description="Circularly permuted ATP-grasp type 2" evidence="1">
    <location>
        <begin position="77"/>
        <end position="450"/>
    </location>
</feature>
<dbReference type="Gene3D" id="3.40.50.11290">
    <property type="match status" value="1"/>
</dbReference>
<dbReference type="Proteomes" id="UP000460298">
    <property type="component" value="Unassembled WGS sequence"/>
</dbReference>
<gene>
    <name evidence="2" type="ORF">F9K24_15500</name>
</gene>
<sequence length="478" mass="53976">MLTEYKTESFYDEMFLESGQIRPSYRLFKEKMDFLSTEELRRRKSTAERSYFNRGITFQVYGDPADQERIIPFDIIPRIIRADEWSSIERGLKQRIMALNLFITDIYNEKKILKDGVVPEEAVYSSSGYLPQCEGVVPPKGVWVHITGVDLVRDGEGVFRVLEDNLRCPSGVSYVLENREILQRTLPELSDRLSIRPILDYPQRLRNMLASFSTMSDSGMAVMTPGPFNSAYYEHSFLARKMGISLVEGPDLIVRDDRLFMKTTKGLKPIDVIYRRIDDRFLDPEAFRPDSILGVKGIFELWKKGRITLANAPGAGVADDKAIYAFVPDIIRYYLNEEPILANVPTYLCYREKDLAYVLEHISELVVKTTDGAGGYGMLIGPQASAAEIADFKEKVKSDPKHYIAQPVLALSRIPTLVDGGLEGRHVDFRPYILYGDDIYVMPGGLTRVALRRGSLVVNSSQGGGTKDTWVISGDVAC</sequence>
<reference evidence="2 3" key="1">
    <citation type="submission" date="2019-10" db="EMBL/GenBank/DDBJ databases">
        <title>Extracellular Electron Transfer in a Candidatus Methanoperedens spp. Enrichment Culture.</title>
        <authorList>
            <person name="Berger S."/>
            <person name="Rangel Shaw D."/>
            <person name="Berben T."/>
            <person name="In 'T Zandt M."/>
            <person name="Frank J."/>
            <person name="Reimann J."/>
            <person name="Jetten M.S.M."/>
            <person name="Welte C.U."/>
        </authorList>
    </citation>
    <scope>NUCLEOTIDE SEQUENCE [LARGE SCALE GENOMIC DNA]</scope>
    <source>
        <strain evidence="2">SB12</strain>
    </source>
</reference>
<dbReference type="SUPFAM" id="SSF56059">
    <property type="entry name" value="Glutathione synthetase ATP-binding domain-like"/>
    <property type="match status" value="1"/>
</dbReference>
<proteinExistence type="predicted"/>
<dbReference type="PANTHER" id="PTHR34595:SF7">
    <property type="entry name" value="SLL1039 PROTEIN"/>
    <property type="match status" value="1"/>
</dbReference>
<name>A0A833GZU3_9LEPT</name>